<keyword evidence="3" id="KW-1185">Reference proteome</keyword>
<gene>
    <name evidence="2" type="ORF">GGR23_002216</name>
</gene>
<dbReference type="PANTHER" id="PTHR37809:SF1">
    <property type="entry name" value="RIBOSOMAL PROTEIN S12 METHYLTHIOTRANSFERASE ACCESSORY FACTOR YCAO"/>
    <property type="match status" value="1"/>
</dbReference>
<comment type="caution">
    <text evidence="2">The sequence shown here is derived from an EMBL/GenBank/DDBJ whole genome shotgun (WGS) entry which is preliminary data.</text>
</comment>
<dbReference type="GO" id="GO:0016740">
    <property type="term" value="F:transferase activity"/>
    <property type="evidence" value="ECO:0007669"/>
    <property type="project" value="UniProtKB-KW"/>
</dbReference>
<sequence>MARLTGLDRIGLPVWSAAIPNARSLSVAQGKGLTDEEAKVSAAMEALERVVAGSPFPGPLLASARELRAAGLRAETLPSLTAAGMEDLDAADPAEWVAGTDIRTGEPVHLPLQAVALDRTARGLRFWQSSDGLASGNGPDEAVFHALLERIERDAEALWLIGTLRARAASRFDPADLGDPLIDSLVDRVRSAGLAPVFMDMTSDTAIPAILCHIGPGDIGARSRIARREVTAGGGAHPDPVRAAIRAVTEAAQSRLTFISGARDDIEDAHYRDALPEGARDLFLAPCSRPRRWNCTVGTIDAMTRDILSRLDRTGCGPAYRVALADPALPFAVEKVIAPGLENPPGARLRRFGSRALLKAVRG</sequence>
<keyword evidence="2" id="KW-0808">Transferase</keyword>
<evidence type="ECO:0000259" key="1">
    <source>
        <dbReference type="PROSITE" id="PS51664"/>
    </source>
</evidence>
<accession>A0A7W6J596</accession>
<dbReference type="InterPro" id="IPR003776">
    <property type="entry name" value="YcaO-like_dom"/>
</dbReference>
<dbReference type="PROSITE" id="PS51664">
    <property type="entry name" value="YCAO"/>
    <property type="match status" value="1"/>
</dbReference>
<feature type="domain" description="YcaO" evidence="1">
    <location>
        <begin position="30"/>
        <end position="363"/>
    </location>
</feature>
<dbReference type="Pfam" id="PF02624">
    <property type="entry name" value="YcaO"/>
    <property type="match status" value="1"/>
</dbReference>
<keyword evidence="2" id="KW-0689">Ribosomal protein</keyword>
<name>A0A7W6J596_9HYPH</name>
<dbReference type="Proteomes" id="UP000528286">
    <property type="component" value="Unassembled WGS sequence"/>
</dbReference>
<keyword evidence="2" id="KW-0687">Ribonucleoprotein</keyword>
<dbReference type="AlphaFoldDB" id="A0A7W6J596"/>
<protein>
    <submittedName>
        <fullName evidence="2">Ribosomal protein S12 methylthiotransferase accessory factor</fullName>
    </submittedName>
</protein>
<dbReference type="Gene3D" id="3.30.160.660">
    <property type="match status" value="1"/>
</dbReference>
<dbReference type="PANTHER" id="PTHR37809">
    <property type="entry name" value="RIBOSOMAL PROTEIN S12 METHYLTHIOTRANSFERASE ACCESSORY FACTOR YCAO"/>
    <property type="match status" value="1"/>
</dbReference>
<dbReference type="EMBL" id="JACIEZ010000003">
    <property type="protein sequence ID" value="MBB4065029.1"/>
    <property type="molecule type" value="Genomic_DNA"/>
</dbReference>
<reference evidence="2 3" key="1">
    <citation type="submission" date="2020-08" db="EMBL/GenBank/DDBJ databases">
        <title>Genomic Encyclopedia of Type Strains, Phase IV (KMG-IV): sequencing the most valuable type-strain genomes for metagenomic binning, comparative biology and taxonomic classification.</title>
        <authorList>
            <person name="Goeker M."/>
        </authorList>
    </citation>
    <scope>NUCLEOTIDE SEQUENCE [LARGE SCALE GENOMIC DNA]</scope>
    <source>
        <strain evidence="2 3">DSM 29853</strain>
    </source>
</reference>
<dbReference type="GO" id="GO:0005840">
    <property type="term" value="C:ribosome"/>
    <property type="evidence" value="ECO:0007669"/>
    <property type="project" value="UniProtKB-KW"/>
</dbReference>
<evidence type="ECO:0000313" key="2">
    <source>
        <dbReference type="EMBL" id="MBB4065029.1"/>
    </source>
</evidence>
<dbReference type="NCBIfam" id="TIGR00702">
    <property type="entry name" value="YcaO-type kinase domain"/>
    <property type="match status" value="1"/>
</dbReference>
<proteinExistence type="predicted"/>
<organism evidence="2 3">
    <name type="scientific">Gellertiella hungarica</name>
    <dbReference type="NCBI Taxonomy" id="1572859"/>
    <lineage>
        <taxon>Bacteria</taxon>
        <taxon>Pseudomonadati</taxon>
        <taxon>Pseudomonadota</taxon>
        <taxon>Alphaproteobacteria</taxon>
        <taxon>Hyphomicrobiales</taxon>
        <taxon>Rhizobiaceae</taxon>
        <taxon>Gellertiella</taxon>
    </lineage>
</organism>
<evidence type="ECO:0000313" key="3">
    <source>
        <dbReference type="Proteomes" id="UP000528286"/>
    </source>
</evidence>